<feature type="compositionally biased region" description="Polar residues" evidence="18">
    <location>
        <begin position="1069"/>
        <end position="1078"/>
    </location>
</feature>
<dbReference type="EC" id="2.7.11.1" evidence="3"/>
<keyword evidence="11 17" id="KW-0518">Myosin</keyword>
<keyword evidence="6" id="KW-0808">Transferase</keyword>
<keyword evidence="12 17" id="KW-0505">Motor protein</keyword>
<dbReference type="GO" id="GO:0004674">
    <property type="term" value="F:protein serine/threonine kinase activity"/>
    <property type="evidence" value="ECO:0007669"/>
    <property type="project" value="UniProtKB-KW"/>
</dbReference>
<keyword evidence="13" id="KW-0206">Cytoskeleton</keyword>
<evidence type="ECO:0000256" key="7">
    <source>
        <dbReference type="ARBA" id="ARBA00022737"/>
    </source>
</evidence>
<evidence type="ECO:0000256" key="13">
    <source>
        <dbReference type="ARBA" id="ARBA00023212"/>
    </source>
</evidence>
<evidence type="ECO:0000256" key="4">
    <source>
        <dbReference type="ARBA" id="ARBA00022490"/>
    </source>
</evidence>
<comment type="similarity">
    <text evidence="17">Belongs to the TRAFAC class myosin-kinesin ATPase superfamily. Myosin family.</text>
</comment>
<reference evidence="20" key="2">
    <citation type="submission" date="2020-05" db="UniProtKB">
        <authorList>
            <consortium name="EnsemblMetazoa"/>
        </authorList>
    </citation>
    <scope>IDENTIFICATION</scope>
    <source>
        <strain evidence="20">A-37</strain>
    </source>
</reference>
<accession>A0A182MND6</accession>
<evidence type="ECO:0000256" key="17">
    <source>
        <dbReference type="PROSITE-ProRule" id="PRU00782"/>
    </source>
</evidence>
<organism evidence="20 21">
    <name type="scientific">Anopheles culicifacies</name>
    <dbReference type="NCBI Taxonomy" id="139723"/>
    <lineage>
        <taxon>Eukaryota</taxon>
        <taxon>Metazoa</taxon>
        <taxon>Ecdysozoa</taxon>
        <taxon>Arthropoda</taxon>
        <taxon>Hexapoda</taxon>
        <taxon>Insecta</taxon>
        <taxon>Pterygota</taxon>
        <taxon>Neoptera</taxon>
        <taxon>Endopterygota</taxon>
        <taxon>Diptera</taxon>
        <taxon>Nematocera</taxon>
        <taxon>Culicoidea</taxon>
        <taxon>Culicidae</taxon>
        <taxon>Anophelinae</taxon>
        <taxon>Anopheles</taxon>
        <taxon>culicifacies species complex</taxon>
    </lineage>
</organism>
<comment type="subcellular location">
    <subcellularLocation>
        <location evidence="2">Cell projection</location>
    </subcellularLocation>
    <subcellularLocation>
        <location evidence="1">Cytoplasm</location>
        <location evidence="1">Cytoskeleton</location>
    </subcellularLocation>
</comment>
<dbReference type="EnsemblMetazoa" id="ACUA022435-RA">
    <property type="protein sequence ID" value="ACUA022435-PA"/>
    <property type="gene ID" value="ACUA022435"/>
</dbReference>
<dbReference type="PANTHER" id="PTHR46256:SF2">
    <property type="entry name" value="NEITHER INACTIVATION NOR AFTERPOTENTIAL PROTEIN C"/>
    <property type="match status" value="1"/>
</dbReference>
<keyword evidence="7" id="KW-0677">Repeat</keyword>
<dbReference type="Gene3D" id="1.10.10.820">
    <property type="match status" value="1"/>
</dbReference>
<evidence type="ECO:0000256" key="2">
    <source>
        <dbReference type="ARBA" id="ARBA00004316"/>
    </source>
</evidence>
<proteinExistence type="inferred from homology"/>
<evidence type="ECO:0000256" key="12">
    <source>
        <dbReference type="ARBA" id="ARBA00023175"/>
    </source>
</evidence>
<dbReference type="EMBL" id="AXCM01001833">
    <property type="status" value="NOT_ANNOTATED_CDS"/>
    <property type="molecule type" value="Genomic_DNA"/>
</dbReference>
<reference evidence="21" key="1">
    <citation type="submission" date="2013-09" db="EMBL/GenBank/DDBJ databases">
        <title>The Genome Sequence of Anopheles culicifacies species A.</title>
        <authorList>
            <consortium name="The Broad Institute Genomics Platform"/>
            <person name="Neafsey D.E."/>
            <person name="Besansky N."/>
            <person name="Howell P."/>
            <person name="Walton C."/>
            <person name="Young S.K."/>
            <person name="Zeng Q."/>
            <person name="Gargeya S."/>
            <person name="Fitzgerald M."/>
            <person name="Haas B."/>
            <person name="Abouelleil A."/>
            <person name="Allen A.W."/>
            <person name="Alvarado L."/>
            <person name="Arachchi H.M."/>
            <person name="Berlin A.M."/>
            <person name="Chapman S.B."/>
            <person name="Gainer-Dewar J."/>
            <person name="Goldberg J."/>
            <person name="Griggs A."/>
            <person name="Gujja S."/>
            <person name="Hansen M."/>
            <person name="Howarth C."/>
            <person name="Imamovic A."/>
            <person name="Ireland A."/>
            <person name="Larimer J."/>
            <person name="McCowan C."/>
            <person name="Murphy C."/>
            <person name="Pearson M."/>
            <person name="Poon T.W."/>
            <person name="Priest M."/>
            <person name="Roberts A."/>
            <person name="Saif S."/>
            <person name="Shea T."/>
            <person name="Sisk P."/>
            <person name="Sykes S."/>
            <person name="Wortman J."/>
            <person name="Nusbaum C."/>
            <person name="Birren B."/>
        </authorList>
    </citation>
    <scope>NUCLEOTIDE SEQUENCE [LARGE SCALE GENOMIC DNA]</scope>
    <source>
        <strain evidence="21">A-37</strain>
    </source>
</reference>
<dbReference type="GO" id="GO:0003779">
    <property type="term" value="F:actin binding"/>
    <property type="evidence" value="ECO:0007669"/>
    <property type="project" value="UniProtKB-KW"/>
</dbReference>
<protein>
    <recommendedName>
        <fullName evidence="3">non-specific serine/threonine protein kinase</fullName>
        <ecNumber evidence="3">2.7.11.1</ecNumber>
    </recommendedName>
</protein>
<keyword evidence="14" id="KW-0966">Cell projection</keyword>
<evidence type="ECO:0000256" key="10">
    <source>
        <dbReference type="ARBA" id="ARBA00022840"/>
    </source>
</evidence>
<keyword evidence="21" id="KW-1185">Reference proteome</keyword>
<dbReference type="SMART" id="SM00015">
    <property type="entry name" value="IQ"/>
    <property type="match status" value="1"/>
</dbReference>
<dbReference type="AlphaFoldDB" id="A0A182MND6"/>
<keyword evidence="5" id="KW-0723">Serine/threonine-protein kinase</keyword>
<dbReference type="Pfam" id="PF00612">
    <property type="entry name" value="IQ"/>
    <property type="match status" value="1"/>
</dbReference>
<dbReference type="Proteomes" id="UP000075883">
    <property type="component" value="Unassembled WGS sequence"/>
</dbReference>
<dbReference type="Gene3D" id="3.40.850.10">
    <property type="entry name" value="Kinesin motor domain"/>
    <property type="match status" value="1"/>
</dbReference>
<dbReference type="Pfam" id="PF00063">
    <property type="entry name" value="Myosin_head"/>
    <property type="match status" value="1"/>
</dbReference>
<dbReference type="Gene3D" id="1.20.120.720">
    <property type="entry name" value="Myosin VI head, motor domain, U50 subdomain"/>
    <property type="match status" value="1"/>
</dbReference>
<evidence type="ECO:0000256" key="16">
    <source>
        <dbReference type="ARBA" id="ARBA00048679"/>
    </source>
</evidence>
<keyword evidence="10 17" id="KW-0067">ATP-binding</keyword>
<feature type="binding site" evidence="17">
    <location>
        <begin position="129"/>
        <end position="136"/>
    </location>
    <ligand>
        <name>ATP</name>
        <dbReference type="ChEBI" id="CHEBI:30616"/>
    </ligand>
</feature>
<dbReference type="STRING" id="139723.A0A182MND6"/>
<dbReference type="GO" id="GO:0042995">
    <property type="term" value="C:cell projection"/>
    <property type="evidence" value="ECO:0007669"/>
    <property type="project" value="UniProtKB-SubCell"/>
</dbReference>
<evidence type="ECO:0000313" key="20">
    <source>
        <dbReference type="EnsemblMetazoa" id="ACUA022435-PA"/>
    </source>
</evidence>
<dbReference type="GO" id="GO:0005524">
    <property type="term" value="F:ATP binding"/>
    <property type="evidence" value="ECO:0007669"/>
    <property type="project" value="UniProtKB-UniRule"/>
</dbReference>
<dbReference type="CDD" id="cd14882">
    <property type="entry name" value="MYSc_Myo21"/>
    <property type="match status" value="1"/>
</dbReference>
<keyword evidence="17" id="KW-0009">Actin-binding</keyword>
<dbReference type="Gene3D" id="1.20.5.4820">
    <property type="match status" value="1"/>
</dbReference>
<feature type="region of interest" description="Disordered" evidence="18">
    <location>
        <begin position="941"/>
        <end position="982"/>
    </location>
</feature>
<feature type="compositionally biased region" description="Polar residues" evidence="18">
    <location>
        <begin position="1088"/>
        <end position="1114"/>
    </location>
</feature>
<dbReference type="SUPFAM" id="SSF52540">
    <property type="entry name" value="P-loop containing nucleoside triphosphate hydrolases"/>
    <property type="match status" value="1"/>
</dbReference>
<evidence type="ECO:0000256" key="1">
    <source>
        <dbReference type="ARBA" id="ARBA00004245"/>
    </source>
</evidence>
<dbReference type="GO" id="GO:0005737">
    <property type="term" value="C:cytoplasm"/>
    <property type="evidence" value="ECO:0007669"/>
    <property type="project" value="UniProtKB-ARBA"/>
</dbReference>
<dbReference type="SMART" id="SM00242">
    <property type="entry name" value="MYSc"/>
    <property type="match status" value="1"/>
</dbReference>
<dbReference type="InterPro" id="IPR000048">
    <property type="entry name" value="IQ_motif_EF-hand-BS"/>
</dbReference>
<dbReference type="PROSITE" id="PS50096">
    <property type="entry name" value="IQ"/>
    <property type="match status" value="1"/>
</dbReference>
<keyword evidence="9" id="KW-0418">Kinase</keyword>
<dbReference type="VEuPathDB" id="VectorBase:ACUA022435"/>
<dbReference type="InterPro" id="IPR052409">
    <property type="entry name" value="Myosin-III_kinase_activity"/>
</dbReference>
<dbReference type="InterPro" id="IPR001609">
    <property type="entry name" value="Myosin_head_motor_dom-like"/>
</dbReference>
<evidence type="ECO:0000256" key="6">
    <source>
        <dbReference type="ARBA" id="ARBA00022679"/>
    </source>
</evidence>
<dbReference type="PANTHER" id="PTHR46256">
    <property type="entry name" value="AGAP011099-PA"/>
    <property type="match status" value="1"/>
</dbReference>
<evidence type="ECO:0000256" key="14">
    <source>
        <dbReference type="ARBA" id="ARBA00023273"/>
    </source>
</evidence>
<dbReference type="GO" id="GO:0030832">
    <property type="term" value="P:regulation of actin filament length"/>
    <property type="evidence" value="ECO:0007669"/>
    <property type="project" value="TreeGrafter"/>
</dbReference>
<evidence type="ECO:0000256" key="15">
    <source>
        <dbReference type="ARBA" id="ARBA00047899"/>
    </source>
</evidence>
<dbReference type="PRINTS" id="PR00193">
    <property type="entry name" value="MYOSINHEAVY"/>
</dbReference>
<comment type="catalytic activity">
    <reaction evidence="15">
        <text>L-threonyl-[protein] + ATP = O-phospho-L-threonyl-[protein] + ADP + H(+)</text>
        <dbReference type="Rhea" id="RHEA:46608"/>
        <dbReference type="Rhea" id="RHEA-COMP:11060"/>
        <dbReference type="Rhea" id="RHEA-COMP:11605"/>
        <dbReference type="ChEBI" id="CHEBI:15378"/>
        <dbReference type="ChEBI" id="CHEBI:30013"/>
        <dbReference type="ChEBI" id="CHEBI:30616"/>
        <dbReference type="ChEBI" id="CHEBI:61977"/>
        <dbReference type="ChEBI" id="CHEBI:456216"/>
        <dbReference type="EC" id="2.7.11.1"/>
    </reaction>
</comment>
<dbReference type="GO" id="GO:0016459">
    <property type="term" value="C:myosin complex"/>
    <property type="evidence" value="ECO:0007669"/>
    <property type="project" value="UniProtKB-KW"/>
</dbReference>
<keyword evidence="4" id="KW-0963">Cytoplasm</keyword>
<evidence type="ECO:0000256" key="11">
    <source>
        <dbReference type="ARBA" id="ARBA00023123"/>
    </source>
</evidence>
<name>A0A182MND6_9DIPT</name>
<dbReference type="InterPro" id="IPR036961">
    <property type="entry name" value="Kinesin_motor_dom_sf"/>
</dbReference>
<feature type="region of interest" description="Disordered" evidence="18">
    <location>
        <begin position="997"/>
        <end position="1018"/>
    </location>
</feature>
<evidence type="ECO:0000256" key="18">
    <source>
        <dbReference type="SAM" id="MobiDB-lite"/>
    </source>
</evidence>
<feature type="region of interest" description="Disordered" evidence="18">
    <location>
        <begin position="1042"/>
        <end position="1141"/>
    </location>
</feature>
<feature type="domain" description="Myosin motor" evidence="19">
    <location>
        <begin position="36"/>
        <end position="757"/>
    </location>
</feature>
<sequence>MKMLAESVQNIQLPKKEEVAVVRGLLKSAENRPEKLHVEDLAALEHLSEETILEEVSQRYKNGNTYTFVGDVLISLNPNETIPEYVRGFHSKYMFKSRSDNAPHIFAIADSAYQDMLHHEEPQHIILAGESYSGKTTNLKLLMKHLGVLGDGNPGVYERIVNGYKALSTLTNAGTPLNPNSTRSIVQVQLTYGSSGKLSGAIFWVYLLEKLRISSTNMNQSNFHIFYYFYDTMDAEERLLDFSLEGGRNYRYLRISEAMSSDKLKYCRDDIAGNVKSFKEFEEQLLALEMSQDILETIYRTLAAILLLGEVRFKETDGVTELESFEVITKIATLLQLDEKKFQWALLNYCVIVRGSAERRRHTADEARDARDVLAATIYSRLVDWITNTINHKLSFGRAIYGDKHSITITDHFGFECFHRNHIDQLVVNSLNEQMQYLYNQRIFVFEMIEMEEEQVPVTSLHYYDNKMAVDHILTKPKGVFSFIDDASRGRHGQNYIIDSIHTNKSPFIKRTSGHEFTVAHYTGRITYDARGMPDKNRDFIPPEMVETLRGSGEAIIKTMFSNQLSRTGNLTMAAEEALGVQSDKPSKKKRWGAALVAEKNKAKKMNTLSKGMYSQVHKMRTIAGVFRATSLELFKTLSIGPNSGGTHFVRCVRSDLEYKPKGFAPEMIRQQLRAMAVLDTARARQKGFSHRIPFQEFLRRYQFLAFDFDENVEMTRDNCRLLLIRLKLEGWVIGKTKVFLKYYNVEYLQRLYETQDSQDEAALKIQSAFRGHMARKKYRPLINDRTGKLDAETAEFMKPFAYRWRKKSMYQVLLQYRAARYQDLVNLSQQVHIYNQRLVAGFATNSNCIMLDKIDPNQRNPALLGTQRTPVWKLRFRFDDIPFFDTTYMCDPSAASYVYTAIPMSSVYSPIPYARQSVDDIRNKFSGTSFDDTSSVSSKTAVYKKRQAPRVPMPEPEVAEFPPKGIKKRPAPQPQVRPITPTKINPIKEMELIGKKNTDENDNSDDEPPFNFQGMLRKTNYNRASMKRNSEGLSMTTTSIDFEDANNNNNGNSYYPTANVEAKRRDSSAANVVYQSKPTERPKSCQGPENGNRSNSTSPNQRKLSLSQDTYMANDQKAGPSRSRSTTPQDENQNSLTGGFISEEIVPGIIVEGYVEEF</sequence>
<comment type="catalytic activity">
    <reaction evidence="16">
        <text>L-seryl-[protein] + ATP = O-phospho-L-seryl-[protein] + ADP + H(+)</text>
        <dbReference type="Rhea" id="RHEA:17989"/>
        <dbReference type="Rhea" id="RHEA-COMP:9863"/>
        <dbReference type="Rhea" id="RHEA-COMP:11604"/>
        <dbReference type="ChEBI" id="CHEBI:15378"/>
        <dbReference type="ChEBI" id="CHEBI:29999"/>
        <dbReference type="ChEBI" id="CHEBI:30616"/>
        <dbReference type="ChEBI" id="CHEBI:83421"/>
        <dbReference type="ChEBI" id="CHEBI:456216"/>
        <dbReference type="EC" id="2.7.11.1"/>
    </reaction>
</comment>
<evidence type="ECO:0000256" key="8">
    <source>
        <dbReference type="ARBA" id="ARBA00022741"/>
    </source>
</evidence>
<comment type="caution">
    <text evidence="17">Lacks conserved residue(s) required for the propagation of feature annotation.</text>
</comment>
<dbReference type="GO" id="GO:0000146">
    <property type="term" value="F:microfilament motor activity"/>
    <property type="evidence" value="ECO:0007669"/>
    <property type="project" value="TreeGrafter"/>
</dbReference>
<keyword evidence="8 17" id="KW-0547">Nucleotide-binding</keyword>
<evidence type="ECO:0000313" key="21">
    <source>
        <dbReference type="Proteomes" id="UP000075883"/>
    </source>
</evidence>
<evidence type="ECO:0000256" key="9">
    <source>
        <dbReference type="ARBA" id="ARBA00022777"/>
    </source>
</evidence>
<evidence type="ECO:0000259" key="19">
    <source>
        <dbReference type="PROSITE" id="PS51456"/>
    </source>
</evidence>
<dbReference type="InterPro" id="IPR027417">
    <property type="entry name" value="P-loop_NTPase"/>
</dbReference>
<feature type="compositionally biased region" description="Polar residues" evidence="18">
    <location>
        <begin position="1123"/>
        <end position="1138"/>
    </location>
</feature>
<evidence type="ECO:0000256" key="3">
    <source>
        <dbReference type="ARBA" id="ARBA00012513"/>
    </source>
</evidence>
<dbReference type="Gene3D" id="1.20.58.530">
    <property type="match status" value="1"/>
</dbReference>
<dbReference type="PROSITE" id="PS51456">
    <property type="entry name" value="MYOSIN_MOTOR"/>
    <property type="match status" value="1"/>
</dbReference>
<dbReference type="CDD" id="cd23767">
    <property type="entry name" value="IQCD"/>
    <property type="match status" value="1"/>
</dbReference>
<evidence type="ECO:0000256" key="5">
    <source>
        <dbReference type="ARBA" id="ARBA00022527"/>
    </source>
</evidence>